<reference evidence="1 2" key="1">
    <citation type="submission" date="2024-09" db="EMBL/GenBank/DDBJ databases">
        <title>Novel species of the genus Pelomonas and Roseateles isolated from streams.</title>
        <authorList>
            <person name="Lu H."/>
        </authorList>
    </citation>
    <scope>NUCLEOTIDE SEQUENCE [LARGE SCALE GENOMIC DNA]</scope>
    <source>
        <strain evidence="1 2">BYS96W</strain>
    </source>
</reference>
<comment type="caution">
    <text evidence="1">The sequence shown here is derived from an EMBL/GenBank/DDBJ whole genome shotgun (WGS) entry which is preliminary data.</text>
</comment>
<protein>
    <submittedName>
        <fullName evidence="1">HPr-rel-A system PqqD family peptide chaperone</fullName>
    </submittedName>
</protein>
<proteinExistence type="predicted"/>
<dbReference type="Proteomes" id="UP001606305">
    <property type="component" value="Unassembled WGS sequence"/>
</dbReference>
<gene>
    <name evidence="1" type="ORF">ACG00X_10630</name>
</gene>
<evidence type="ECO:0000313" key="2">
    <source>
        <dbReference type="Proteomes" id="UP001606305"/>
    </source>
</evidence>
<evidence type="ECO:0000313" key="1">
    <source>
        <dbReference type="EMBL" id="MFG6457286.1"/>
    </source>
</evidence>
<sequence>MQETLWTLHRSADISWRDWDGLGAVYNDDSGDTHLVDALAIEFLELLRQRPLSVAQLISQLADAIPDEMDAATATAFFDRQLRSLQELGLVERVTSAA</sequence>
<dbReference type="InterPro" id="IPR027599">
    <property type="entry name" value="PqqD-rel_X"/>
</dbReference>
<dbReference type="RefSeq" id="WP_394488123.1">
    <property type="nucleotide sequence ID" value="NZ_JBIGIA010000007.1"/>
</dbReference>
<name>A0ABW7G5Z7_9BURK</name>
<keyword evidence="2" id="KW-1185">Reference proteome</keyword>
<dbReference type="NCBIfam" id="TIGR04353">
    <property type="entry name" value="PqqD_rel_X"/>
    <property type="match status" value="1"/>
</dbReference>
<dbReference type="EMBL" id="JBIGIA010000007">
    <property type="protein sequence ID" value="MFG6457286.1"/>
    <property type="molecule type" value="Genomic_DNA"/>
</dbReference>
<organism evidence="1 2">
    <name type="scientific">Pelomonas nitida</name>
    <dbReference type="NCBI Taxonomy" id="3299027"/>
    <lineage>
        <taxon>Bacteria</taxon>
        <taxon>Pseudomonadati</taxon>
        <taxon>Pseudomonadota</taxon>
        <taxon>Betaproteobacteria</taxon>
        <taxon>Burkholderiales</taxon>
        <taxon>Sphaerotilaceae</taxon>
        <taxon>Roseateles</taxon>
    </lineage>
</organism>
<accession>A0ABW7G5Z7</accession>